<dbReference type="InterPro" id="IPR004358">
    <property type="entry name" value="Sig_transdc_His_kin-like_C"/>
</dbReference>
<dbReference type="PRINTS" id="PR00344">
    <property type="entry name" value="BCTRLSENSOR"/>
</dbReference>
<comment type="catalytic activity">
    <reaction evidence="1">
        <text>ATP + protein L-histidine = ADP + protein N-phospho-L-histidine.</text>
        <dbReference type="EC" id="2.7.13.3"/>
    </reaction>
</comment>
<keyword evidence="9" id="KW-0812">Transmembrane</keyword>
<dbReference type="Gene3D" id="6.10.340.10">
    <property type="match status" value="1"/>
</dbReference>
<evidence type="ECO:0000259" key="10">
    <source>
        <dbReference type="PROSITE" id="PS50109"/>
    </source>
</evidence>
<dbReference type="SUPFAM" id="SSF47384">
    <property type="entry name" value="Homodimeric domain of signal transducing histidine kinase"/>
    <property type="match status" value="1"/>
</dbReference>
<dbReference type="PROSITE" id="PS50109">
    <property type="entry name" value="HIS_KIN"/>
    <property type="match status" value="1"/>
</dbReference>
<evidence type="ECO:0000259" key="11">
    <source>
        <dbReference type="PROSITE" id="PS50885"/>
    </source>
</evidence>
<evidence type="ECO:0000256" key="7">
    <source>
        <dbReference type="ARBA" id="ARBA00023012"/>
    </source>
</evidence>
<evidence type="ECO:0000313" key="12">
    <source>
        <dbReference type="EMBL" id="QAT16360.1"/>
    </source>
</evidence>
<dbReference type="Gene3D" id="3.30.565.10">
    <property type="entry name" value="Histidine kinase-like ATPase, C-terminal domain"/>
    <property type="match status" value="1"/>
</dbReference>
<keyword evidence="9" id="KW-1133">Transmembrane helix</keyword>
<name>A0A410P2L2_VELA1</name>
<comment type="subcellular location">
    <subcellularLocation>
        <location evidence="2">Membrane</location>
    </subcellularLocation>
</comment>
<dbReference type="Pfam" id="PF00512">
    <property type="entry name" value="HisKA"/>
    <property type="match status" value="1"/>
</dbReference>
<dbReference type="CDD" id="cd00082">
    <property type="entry name" value="HisKA"/>
    <property type="match status" value="1"/>
</dbReference>
<evidence type="ECO:0000256" key="3">
    <source>
        <dbReference type="ARBA" id="ARBA00012438"/>
    </source>
</evidence>
<evidence type="ECO:0000256" key="8">
    <source>
        <dbReference type="SAM" id="Coils"/>
    </source>
</evidence>
<dbReference type="CDD" id="cd16922">
    <property type="entry name" value="HATPase_EvgS-ArcB-TorS-like"/>
    <property type="match status" value="1"/>
</dbReference>
<feature type="coiled-coil region" evidence="8">
    <location>
        <begin position="383"/>
        <end position="410"/>
    </location>
</feature>
<keyword evidence="7" id="KW-0902">Two-component regulatory system</keyword>
<keyword evidence="9" id="KW-0472">Membrane</keyword>
<dbReference type="Proteomes" id="UP000287243">
    <property type="component" value="Chromosome"/>
</dbReference>
<dbReference type="InterPro" id="IPR036890">
    <property type="entry name" value="HATPase_C_sf"/>
</dbReference>
<dbReference type="FunFam" id="3.30.565.10:FF:000010">
    <property type="entry name" value="Sensor histidine kinase RcsC"/>
    <property type="match status" value="1"/>
</dbReference>
<protein>
    <recommendedName>
        <fullName evidence="3">histidine kinase</fullName>
        <ecNumber evidence="3">2.7.13.3</ecNumber>
    </recommendedName>
</protein>
<dbReference type="InterPro" id="IPR005467">
    <property type="entry name" value="His_kinase_dom"/>
</dbReference>
<keyword evidence="4" id="KW-0597">Phosphoprotein</keyword>
<dbReference type="InterPro" id="IPR050736">
    <property type="entry name" value="Sensor_HK_Regulatory"/>
</dbReference>
<dbReference type="InterPro" id="IPR036097">
    <property type="entry name" value="HisK_dim/P_sf"/>
</dbReference>
<keyword evidence="6 12" id="KW-0418">Kinase</keyword>
<dbReference type="EC" id="2.7.13.3" evidence="3"/>
<dbReference type="EMBL" id="CP019384">
    <property type="protein sequence ID" value="QAT16360.1"/>
    <property type="molecule type" value="Genomic_DNA"/>
</dbReference>
<dbReference type="SMART" id="SM00388">
    <property type="entry name" value="HisKA"/>
    <property type="match status" value="1"/>
</dbReference>
<evidence type="ECO:0000256" key="5">
    <source>
        <dbReference type="ARBA" id="ARBA00022679"/>
    </source>
</evidence>
<dbReference type="RefSeq" id="WP_128698997.1">
    <property type="nucleotide sequence ID" value="NZ_CP019384.1"/>
</dbReference>
<dbReference type="AlphaFoldDB" id="A0A410P2L2"/>
<sequence length="641" mass="72142">MSIRKKFIVFIGLSIITILCTAFLLGYFYLYLPRLETIGSNQARAAQQLAYALSAIIDERVRDFPALLAFRGYGDVLAVANSRYRDINPEEIVSQMQEIDKKWSRITQDGSYRQYLNRDVSDDLHRLQKQDSYMIGELLLTDAHGGLVAASGKTTDYYQADEEWWQKAVAQKGNVYVGEAEYDASSGVFSVPLAFALRDTERHLVGVFKVVVDINAFFYILVNYEKQEDVSITLLNSRNEILFHAGVQPLSRSLPEFEAMEKSGRKWMIVNDSSFRERPAGVFLAYADVVHPWFVVNGLHWKVIIIQDKDMIMRPLYLFLLRLVLAEGCMLALLLVFAFIFGTMTVKPLEKLSRGTEVVAAGDLDYQVNIHSGDEVERLAKSFNKMTQSLRQTNLKREQAEDNLKRALKIKSEFTSTVSHELKTPLAAIREGVQLVVDGSLGPVNAEQKDCLQIVKGNIERLVRLINDILDFQRLESGRMAFDMRPNDLHALIREVVQTMAFSAQKKGLDLSMRLGPGPLVCLFDRDKIAQVLSNILSNAIKFTEKGSVVVSASSRGPHVLVSVEDTGIGVKREDIPRLFQRFAQIQEKGYRKTGGTGLGLVISREIIKHHQGDIWIEPGKHQGAVVCFTLPLQQNPSAHA</sequence>
<feature type="domain" description="HAMP" evidence="11">
    <location>
        <begin position="343"/>
        <end position="395"/>
    </location>
</feature>
<dbReference type="InterPro" id="IPR003660">
    <property type="entry name" value="HAMP_dom"/>
</dbReference>
<keyword evidence="8" id="KW-0175">Coiled coil</keyword>
<dbReference type="SUPFAM" id="SSF158472">
    <property type="entry name" value="HAMP domain-like"/>
    <property type="match status" value="1"/>
</dbReference>
<dbReference type="GO" id="GO:0016020">
    <property type="term" value="C:membrane"/>
    <property type="evidence" value="ECO:0007669"/>
    <property type="project" value="UniProtKB-SubCell"/>
</dbReference>
<evidence type="ECO:0000256" key="1">
    <source>
        <dbReference type="ARBA" id="ARBA00000085"/>
    </source>
</evidence>
<evidence type="ECO:0000313" key="13">
    <source>
        <dbReference type="Proteomes" id="UP000287243"/>
    </source>
</evidence>
<gene>
    <name evidence="12" type="ORF">BU251_00720</name>
</gene>
<dbReference type="Gene3D" id="1.10.287.130">
    <property type="match status" value="1"/>
</dbReference>
<dbReference type="PANTHER" id="PTHR43711">
    <property type="entry name" value="TWO-COMPONENT HISTIDINE KINASE"/>
    <property type="match status" value="1"/>
</dbReference>
<dbReference type="SUPFAM" id="SSF55874">
    <property type="entry name" value="ATPase domain of HSP90 chaperone/DNA topoisomerase II/histidine kinase"/>
    <property type="match status" value="1"/>
</dbReference>
<dbReference type="PANTHER" id="PTHR43711:SF1">
    <property type="entry name" value="HISTIDINE KINASE 1"/>
    <property type="match status" value="1"/>
</dbReference>
<evidence type="ECO:0000256" key="4">
    <source>
        <dbReference type="ARBA" id="ARBA00022553"/>
    </source>
</evidence>
<organism evidence="12 13">
    <name type="scientific">Velamenicoccus archaeovorus</name>
    <dbReference type="NCBI Taxonomy" id="1930593"/>
    <lineage>
        <taxon>Bacteria</taxon>
        <taxon>Pseudomonadati</taxon>
        <taxon>Candidatus Omnitrophota</taxon>
        <taxon>Candidatus Velamenicoccus</taxon>
    </lineage>
</organism>
<dbReference type="Pfam" id="PF02518">
    <property type="entry name" value="HATPase_c"/>
    <property type="match status" value="1"/>
</dbReference>
<dbReference type="SMART" id="SM00304">
    <property type="entry name" value="HAMP"/>
    <property type="match status" value="1"/>
</dbReference>
<accession>A0A410P2L2</accession>
<feature type="transmembrane region" description="Helical" evidence="9">
    <location>
        <begin position="7"/>
        <end position="32"/>
    </location>
</feature>
<dbReference type="PROSITE" id="PS50885">
    <property type="entry name" value="HAMP"/>
    <property type="match status" value="1"/>
</dbReference>
<evidence type="ECO:0000256" key="6">
    <source>
        <dbReference type="ARBA" id="ARBA00022777"/>
    </source>
</evidence>
<dbReference type="GO" id="GO:0000155">
    <property type="term" value="F:phosphorelay sensor kinase activity"/>
    <property type="evidence" value="ECO:0007669"/>
    <property type="project" value="InterPro"/>
</dbReference>
<dbReference type="KEGG" id="vai:BU251_00720"/>
<dbReference type="OrthoDB" id="9813151at2"/>
<dbReference type="CDD" id="cd06225">
    <property type="entry name" value="HAMP"/>
    <property type="match status" value="1"/>
</dbReference>
<dbReference type="InterPro" id="IPR003594">
    <property type="entry name" value="HATPase_dom"/>
</dbReference>
<feature type="transmembrane region" description="Helical" evidence="9">
    <location>
        <begin position="316"/>
        <end position="341"/>
    </location>
</feature>
<dbReference type="InterPro" id="IPR003661">
    <property type="entry name" value="HisK_dim/P_dom"/>
</dbReference>
<dbReference type="Gene3D" id="3.30.450.20">
    <property type="entry name" value="PAS domain"/>
    <property type="match status" value="1"/>
</dbReference>
<dbReference type="SMART" id="SM00387">
    <property type="entry name" value="HATPase_c"/>
    <property type="match status" value="1"/>
</dbReference>
<keyword evidence="5" id="KW-0808">Transferase</keyword>
<evidence type="ECO:0000256" key="2">
    <source>
        <dbReference type="ARBA" id="ARBA00004370"/>
    </source>
</evidence>
<dbReference type="CDD" id="cd18773">
    <property type="entry name" value="PDC1_HK_sensor"/>
    <property type="match status" value="1"/>
</dbReference>
<feature type="domain" description="Histidine kinase" evidence="10">
    <location>
        <begin position="417"/>
        <end position="635"/>
    </location>
</feature>
<dbReference type="Pfam" id="PF00672">
    <property type="entry name" value="HAMP"/>
    <property type="match status" value="1"/>
</dbReference>
<reference evidence="12 13" key="1">
    <citation type="submission" date="2017-01" db="EMBL/GenBank/DDBJ databases">
        <title>First insights into the biology of 'candidatus Vampirococcus archaeovorus'.</title>
        <authorList>
            <person name="Kizina J."/>
            <person name="Jordan S."/>
            <person name="Stueber K."/>
            <person name="Reinhardt R."/>
            <person name="Harder J."/>
        </authorList>
    </citation>
    <scope>NUCLEOTIDE SEQUENCE [LARGE SCALE GENOMIC DNA]</scope>
    <source>
        <strain evidence="12 13">LiM</strain>
    </source>
</reference>
<keyword evidence="13" id="KW-1185">Reference proteome</keyword>
<proteinExistence type="predicted"/>
<evidence type="ECO:0000256" key="9">
    <source>
        <dbReference type="SAM" id="Phobius"/>
    </source>
</evidence>